<dbReference type="Pfam" id="PF06373">
    <property type="entry name" value="CART"/>
    <property type="match status" value="1"/>
</dbReference>
<reference evidence="7" key="2">
    <citation type="journal article" date="2017" name="Sci. Adv.">
        <title>A tail of two voltages: Proteomic comparison of the three electric organs of the electric eel.</title>
        <authorList>
            <person name="Traeger L.L."/>
            <person name="Sabat G."/>
            <person name="Barrett-Wilt G.A."/>
            <person name="Wells G.B."/>
            <person name="Sussman M.R."/>
        </authorList>
    </citation>
    <scope>NUCLEOTIDE SEQUENCE [LARGE SCALE GENOMIC DNA]</scope>
</reference>
<comment type="similarity">
    <text evidence="2">Belongs to the CART family.</text>
</comment>
<dbReference type="GO" id="GO:0008343">
    <property type="term" value="P:adult feeding behavior"/>
    <property type="evidence" value="ECO:0007669"/>
    <property type="project" value="InterPro"/>
</dbReference>
<keyword evidence="4" id="KW-1015">Disulfide bond</keyword>
<dbReference type="InterPro" id="IPR036722">
    <property type="entry name" value="CART_C_sf"/>
</dbReference>
<organism evidence="6 7">
    <name type="scientific">Electrophorus electricus</name>
    <name type="common">Electric eel</name>
    <name type="synonym">Gymnotus electricus</name>
    <dbReference type="NCBI Taxonomy" id="8005"/>
    <lineage>
        <taxon>Eukaryota</taxon>
        <taxon>Metazoa</taxon>
        <taxon>Chordata</taxon>
        <taxon>Craniata</taxon>
        <taxon>Vertebrata</taxon>
        <taxon>Euteleostomi</taxon>
        <taxon>Actinopterygii</taxon>
        <taxon>Neopterygii</taxon>
        <taxon>Teleostei</taxon>
        <taxon>Ostariophysi</taxon>
        <taxon>Gymnotiformes</taxon>
        <taxon>Gymnotoidei</taxon>
        <taxon>Gymnotidae</taxon>
        <taxon>Electrophorus</taxon>
    </lineage>
</organism>
<dbReference type="STRING" id="8005.ENSEEEP00000013210"/>
<dbReference type="GO" id="GO:0043410">
    <property type="term" value="P:positive regulation of MAPK cascade"/>
    <property type="evidence" value="ECO:0007669"/>
    <property type="project" value="InterPro"/>
</dbReference>
<reference evidence="6" key="5">
    <citation type="submission" date="2025-09" db="UniProtKB">
        <authorList>
            <consortium name="Ensembl"/>
        </authorList>
    </citation>
    <scope>IDENTIFICATION</scope>
</reference>
<gene>
    <name evidence="6" type="primary">CARTPT</name>
</gene>
<comment type="subcellular location">
    <subcellularLocation>
        <location evidence="1">Secreted</location>
    </subcellularLocation>
</comment>
<keyword evidence="3" id="KW-0964">Secreted</keyword>
<dbReference type="SUPFAM" id="SSF64546">
    <property type="entry name" value="Satiety factor CART (cocaine and amphetamine regulated transcript)"/>
    <property type="match status" value="1"/>
</dbReference>
<dbReference type="AlphaFoldDB" id="A0A4W4EMU4"/>
<evidence type="ECO:0000256" key="1">
    <source>
        <dbReference type="ARBA" id="ARBA00004613"/>
    </source>
</evidence>
<evidence type="ECO:0000313" key="6">
    <source>
        <dbReference type="Ensembl" id="ENSEEEP00000013210.1"/>
    </source>
</evidence>
<name>A0A4W4EMU4_ELEEL</name>
<dbReference type="InterPro" id="IPR009106">
    <property type="entry name" value="CART"/>
</dbReference>
<reference evidence="6" key="3">
    <citation type="submission" date="2020-05" db="EMBL/GenBank/DDBJ databases">
        <title>Electrophorus electricus (electric eel) genome, fEleEle1, primary haplotype.</title>
        <authorList>
            <person name="Myers G."/>
            <person name="Meyer A."/>
            <person name="Fedrigo O."/>
            <person name="Formenti G."/>
            <person name="Rhie A."/>
            <person name="Tracey A."/>
            <person name="Sims Y."/>
            <person name="Jarvis E.D."/>
        </authorList>
    </citation>
    <scope>NUCLEOTIDE SEQUENCE [LARGE SCALE GENOMIC DNA]</scope>
</reference>
<dbReference type="Gene3D" id="4.10.40.30">
    <property type="entry name" value="CART, C-terminal domain"/>
    <property type="match status" value="1"/>
</dbReference>
<evidence type="ECO:0000256" key="3">
    <source>
        <dbReference type="ARBA" id="ARBA00022525"/>
    </source>
</evidence>
<reference evidence="7" key="1">
    <citation type="journal article" date="2014" name="Science">
        <title>Nonhuman genetics. Genomic basis for the convergent evolution of electric organs.</title>
        <authorList>
            <person name="Gallant J.R."/>
            <person name="Traeger L.L."/>
            <person name="Volkening J.D."/>
            <person name="Moffett H."/>
            <person name="Chen P.H."/>
            <person name="Novina C.D."/>
            <person name="Phillips G.N.Jr."/>
            <person name="Anand R."/>
            <person name="Wells G.B."/>
            <person name="Pinch M."/>
            <person name="Guth R."/>
            <person name="Unguez G.A."/>
            <person name="Albert J.S."/>
            <person name="Zakon H.H."/>
            <person name="Samanta M.P."/>
            <person name="Sussman M.R."/>
        </authorList>
    </citation>
    <scope>NUCLEOTIDE SEQUENCE [LARGE SCALE GENOMIC DNA]</scope>
</reference>
<protein>
    <submittedName>
        <fullName evidence="6">Uncharacterized protein</fullName>
    </submittedName>
</protein>
<dbReference type="GO" id="GO:0032099">
    <property type="term" value="P:negative regulation of appetite"/>
    <property type="evidence" value="ECO:0007669"/>
    <property type="project" value="InterPro"/>
</dbReference>
<keyword evidence="7" id="KW-1185">Reference proteome</keyword>
<evidence type="ECO:0000256" key="5">
    <source>
        <dbReference type="SAM" id="SignalP"/>
    </source>
</evidence>
<evidence type="ECO:0000256" key="4">
    <source>
        <dbReference type="ARBA" id="ARBA00023157"/>
    </source>
</evidence>
<sequence>MVSIQMILIGATFSLSIIFTYCDDSLDTYSLQTAVKTQEEKDLIETLQAVLDKLKSKQLPNTVKKFGQLPSCDAGEQCAARKGARVGKLCGCPHV</sequence>
<dbReference type="Ensembl" id="ENSEEET00000013375.2">
    <property type="protein sequence ID" value="ENSEEEP00000013210.1"/>
    <property type="gene ID" value="ENSEEEG00000006621.2"/>
</dbReference>
<keyword evidence="5" id="KW-0732">Signal</keyword>
<dbReference type="PANTHER" id="PTHR16655">
    <property type="entry name" value="COCAINE AND AMPHETAMINE REGULATED TRANSCRIPT PROTEIN"/>
    <property type="match status" value="1"/>
</dbReference>
<feature type="signal peptide" evidence="5">
    <location>
        <begin position="1"/>
        <end position="22"/>
    </location>
</feature>
<accession>A0A4W4EMU4</accession>
<dbReference type="GeneTree" id="ENSGT00390000018319"/>
<dbReference type="Proteomes" id="UP000314983">
    <property type="component" value="Chromosome 19"/>
</dbReference>
<evidence type="ECO:0000256" key="2">
    <source>
        <dbReference type="ARBA" id="ARBA00005294"/>
    </source>
</evidence>
<evidence type="ECO:0000313" key="7">
    <source>
        <dbReference type="Proteomes" id="UP000314983"/>
    </source>
</evidence>
<proteinExistence type="inferred from homology"/>
<dbReference type="GO" id="GO:0007186">
    <property type="term" value="P:G protein-coupled receptor signaling pathway"/>
    <property type="evidence" value="ECO:0007669"/>
    <property type="project" value="InterPro"/>
</dbReference>
<dbReference type="OrthoDB" id="9936511at2759"/>
<dbReference type="PANTHER" id="PTHR16655:SF4">
    <property type="entry name" value="COCAINE- AND AMPHETAMINE-REGULATED TRANSCRIPT PROTEIN"/>
    <property type="match status" value="1"/>
</dbReference>
<dbReference type="GO" id="GO:0009267">
    <property type="term" value="P:cellular response to starvation"/>
    <property type="evidence" value="ECO:0007669"/>
    <property type="project" value="InterPro"/>
</dbReference>
<feature type="chain" id="PRO_5021346455" evidence="5">
    <location>
        <begin position="23"/>
        <end position="95"/>
    </location>
</feature>
<reference evidence="6" key="4">
    <citation type="submission" date="2025-08" db="UniProtKB">
        <authorList>
            <consortium name="Ensembl"/>
        </authorList>
    </citation>
    <scope>IDENTIFICATION</scope>
</reference>
<dbReference type="GO" id="GO:0005184">
    <property type="term" value="F:neuropeptide hormone activity"/>
    <property type="evidence" value="ECO:0007669"/>
    <property type="project" value="InterPro"/>
</dbReference>
<dbReference type="OMA" id="EYFITWH"/>
<dbReference type="GO" id="GO:0005615">
    <property type="term" value="C:extracellular space"/>
    <property type="evidence" value="ECO:0007669"/>
    <property type="project" value="InterPro"/>
</dbReference>